<dbReference type="CDD" id="cd07822">
    <property type="entry name" value="SRPBCC_4"/>
    <property type="match status" value="1"/>
</dbReference>
<evidence type="ECO:0000256" key="1">
    <source>
        <dbReference type="SAM" id="MobiDB-lite"/>
    </source>
</evidence>
<sequence length="211" mass="22514">MFTHEIEESILIDAPPTEVWSILTDLASWSDWNTFVIKAEVQPPHDRLAVGSHQLLTISPSPPSHPPSSSSSSSPSPSSPSSSPTPGSSTTTSSSKSSPSVYGNTVAALVEPLPLSEARGGRVGELRWGGAWLHALVLDTQHWCLVQPEGEDGRQTLFTQGELFSGLMVPVTRAMGLFEQLRTGYDRMNEDLRRRAEGDGGGGAGGSEGKY</sequence>
<gene>
    <name evidence="2" type="ORF">PG986_002212</name>
</gene>
<accession>A0ABR1R0W8</accession>
<dbReference type="PANTHER" id="PTHR36166:SF1">
    <property type="entry name" value="SRPBCC DOMAIN-CONTAINING PROTEIN"/>
    <property type="match status" value="1"/>
</dbReference>
<evidence type="ECO:0000313" key="2">
    <source>
        <dbReference type="EMBL" id="KAK7967935.1"/>
    </source>
</evidence>
<name>A0ABR1R0W8_9PEZI</name>
<protein>
    <recommendedName>
        <fullName evidence="4">Polyketide cyclase/dehydrase</fullName>
    </recommendedName>
</protein>
<proteinExistence type="predicted"/>
<evidence type="ECO:0008006" key="4">
    <source>
        <dbReference type="Google" id="ProtNLM"/>
    </source>
</evidence>
<reference evidence="2 3" key="1">
    <citation type="submission" date="2023-01" db="EMBL/GenBank/DDBJ databases">
        <title>Analysis of 21 Apiospora genomes using comparative genomics revels a genus with tremendous synthesis potential of carbohydrate active enzymes and secondary metabolites.</title>
        <authorList>
            <person name="Sorensen T."/>
        </authorList>
    </citation>
    <scope>NUCLEOTIDE SEQUENCE [LARGE SCALE GENOMIC DNA]</scope>
    <source>
        <strain evidence="2 3">CBS 24483</strain>
    </source>
</reference>
<evidence type="ECO:0000313" key="3">
    <source>
        <dbReference type="Proteomes" id="UP001391051"/>
    </source>
</evidence>
<feature type="region of interest" description="Disordered" evidence="1">
    <location>
        <begin position="56"/>
        <end position="101"/>
    </location>
</feature>
<dbReference type="Pfam" id="PF10604">
    <property type="entry name" value="Polyketide_cyc2"/>
    <property type="match status" value="1"/>
</dbReference>
<feature type="compositionally biased region" description="Low complexity" evidence="1">
    <location>
        <begin position="67"/>
        <end position="100"/>
    </location>
</feature>
<keyword evidence="3" id="KW-1185">Reference proteome</keyword>
<dbReference type="Gene3D" id="3.30.530.20">
    <property type="match status" value="1"/>
</dbReference>
<dbReference type="RefSeq" id="XP_066707327.1">
    <property type="nucleotide sequence ID" value="XM_066838434.1"/>
</dbReference>
<dbReference type="PANTHER" id="PTHR36166">
    <property type="entry name" value="CHROMOSOME 9, WHOLE GENOME SHOTGUN SEQUENCE"/>
    <property type="match status" value="1"/>
</dbReference>
<dbReference type="Proteomes" id="UP001391051">
    <property type="component" value="Unassembled WGS sequence"/>
</dbReference>
<organism evidence="2 3">
    <name type="scientific">Apiospora aurea</name>
    <dbReference type="NCBI Taxonomy" id="335848"/>
    <lineage>
        <taxon>Eukaryota</taxon>
        <taxon>Fungi</taxon>
        <taxon>Dikarya</taxon>
        <taxon>Ascomycota</taxon>
        <taxon>Pezizomycotina</taxon>
        <taxon>Sordariomycetes</taxon>
        <taxon>Xylariomycetidae</taxon>
        <taxon>Amphisphaeriales</taxon>
        <taxon>Apiosporaceae</taxon>
        <taxon>Apiospora</taxon>
    </lineage>
</organism>
<dbReference type="EMBL" id="JAQQWE010000001">
    <property type="protein sequence ID" value="KAK7967935.1"/>
    <property type="molecule type" value="Genomic_DNA"/>
</dbReference>
<comment type="caution">
    <text evidence="2">The sequence shown here is derived from an EMBL/GenBank/DDBJ whole genome shotgun (WGS) entry which is preliminary data.</text>
</comment>
<dbReference type="SUPFAM" id="SSF55961">
    <property type="entry name" value="Bet v1-like"/>
    <property type="match status" value="1"/>
</dbReference>
<dbReference type="GeneID" id="92071496"/>
<dbReference type="InterPro" id="IPR019587">
    <property type="entry name" value="Polyketide_cyclase/dehydratase"/>
</dbReference>
<dbReference type="InterPro" id="IPR023393">
    <property type="entry name" value="START-like_dom_sf"/>
</dbReference>